<evidence type="ECO:0000313" key="2">
    <source>
        <dbReference type="EMBL" id="MFF3343036.1"/>
    </source>
</evidence>
<organism evidence="2 3">
    <name type="scientific">Streptomyces flavidovirens</name>
    <dbReference type="NCBI Taxonomy" id="67298"/>
    <lineage>
        <taxon>Bacteria</taxon>
        <taxon>Bacillati</taxon>
        <taxon>Actinomycetota</taxon>
        <taxon>Actinomycetes</taxon>
        <taxon>Kitasatosporales</taxon>
        <taxon>Streptomycetaceae</taxon>
        <taxon>Streptomyces</taxon>
    </lineage>
</organism>
<name>A0ABW6RND6_9ACTN</name>
<dbReference type="RefSeq" id="WP_355722875.1">
    <property type="nucleotide sequence ID" value="NZ_JBEXNP010000013.1"/>
</dbReference>
<feature type="region of interest" description="Disordered" evidence="1">
    <location>
        <begin position="1"/>
        <end position="37"/>
    </location>
</feature>
<evidence type="ECO:0000313" key="3">
    <source>
        <dbReference type="Proteomes" id="UP001601976"/>
    </source>
</evidence>
<gene>
    <name evidence="2" type="ORF">ACFYWW_30710</name>
</gene>
<dbReference type="Proteomes" id="UP001601976">
    <property type="component" value="Unassembled WGS sequence"/>
</dbReference>
<keyword evidence="3" id="KW-1185">Reference proteome</keyword>
<comment type="caution">
    <text evidence="2">The sequence shown here is derived from an EMBL/GenBank/DDBJ whole genome shotgun (WGS) entry which is preliminary data.</text>
</comment>
<sequence length="57" mass="5891">MDRAPAAERGLVLTDAGDGTAEAEDPAGRERRGDPNACSAVMSLTSSLSRSTSQARK</sequence>
<reference evidence="2 3" key="1">
    <citation type="submission" date="2024-10" db="EMBL/GenBank/DDBJ databases">
        <title>The Natural Products Discovery Center: Release of the First 8490 Sequenced Strains for Exploring Actinobacteria Biosynthetic Diversity.</title>
        <authorList>
            <person name="Kalkreuter E."/>
            <person name="Kautsar S.A."/>
            <person name="Yang D."/>
            <person name="Bader C.D."/>
            <person name="Teijaro C.N."/>
            <person name="Fluegel L."/>
            <person name="Davis C.M."/>
            <person name="Simpson J.R."/>
            <person name="Lauterbach L."/>
            <person name="Steele A.D."/>
            <person name="Gui C."/>
            <person name="Meng S."/>
            <person name="Li G."/>
            <person name="Viehrig K."/>
            <person name="Ye F."/>
            <person name="Su P."/>
            <person name="Kiefer A.F."/>
            <person name="Nichols A."/>
            <person name="Cepeda A.J."/>
            <person name="Yan W."/>
            <person name="Fan B."/>
            <person name="Jiang Y."/>
            <person name="Adhikari A."/>
            <person name="Zheng C.-J."/>
            <person name="Schuster L."/>
            <person name="Cowan T.M."/>
            <person name="Smanski M.J."/>
            <person name="Chevrette M.G."/>
            <person name="De Carvalho L.P.S."/>
            <person name="Shen B."/>
        </authorList>
    </citation>
    <scope>NUCLEOTIDE SEQUENCE [LARGE SCALE GENOMIC DNA]</scope>
    <source>
        <strain evidence="2 3">NPDC003029</strain>
    </source>
</reference>
<accession>A0ABW6RND6</accession>
<dbReference type="EMBL" id="JBIAPK010000012">
    <property type="protein sequence ID" value="MFF3343036.1"/>
    <property type="molecule type" value="Genomic_DNA"/>
</dbReference>
<evidence type="ECO:0000256" key="1">
    <source>
        <dbReference type="SAM" id="MobiDB-lite"/>
    </source>
</evidence>
<protein>
    <submittedName>
        <fullName evidence="2">Uncharacterized protein</fullName>
    </submittedName>
</protein>
<proteinExistence type="predicted"/>